<sequence length="147" mass="17249">MGNKEEELEATMMLEGYDLFAITDTWWDKSHDWSMAIDGYKMYRRDRRRRRAGGVALYIKKWIDCEELSLKNSHKQVESLWEASCSQALILLEDFNHPNICWKSSTVSCRQSSRLLECIERNFLSQIIDSLIRGDVILDLMVTKANH</sequence>
<evidence type="ECO:0000313" key="1">
    <source>
        <dbReference type="EMBL" id="GAB0203009.1"/>
    </source>
</evidence>
<dbReference type="AlphaFoldDB" id="A0ABC9XZ16"/>
<dbReference type="SUPFAM" id="SSF56219">
    <property type="entry name" value="DNase I-like"/>
    <property type="match status" value="1"/>
</dbReference>
<dbReference type="PANTHER" id="PTHR33395">
    <property type="entry name" value="TRANSCRIPTASE, PUTATIVE-RELATED-RELATED"/>
    <property type="match status" value="1"/>
</dbReference>
<organism evidence="1 2">
    <name type="scientific">Grus japonensis</name>
    <name type="common">Japanese crane</name>
    <name type="synonym">Red-crowned crane</name>
    <dbReference type="NCBI Taxonomy" id="30415"/>
    <lineage>
        <taxon>Eukaryota</taxon>
        <taxon>Metazoa</taxon>
        <taxon>Chordata</taxon>
        <taxon>Craniata</taxon>
        <taxon>Vertebrata</taxon>
        <taxon>Euteleostomi</taxon>
        <taxon>Archelosauria</taxon>
        <taxon>Archosauria</taxon>
        <taxon>Dinosauria</taxon>
        <taxon>Saurischia</taxon>
        <taxon>Theropoda</taxon>
        <taxon>Coelurosauria</taxon>
        <taxon>Aves</taxon>
        <taxon>Neognathae</taxon>
        <taxon>Neoaves</taxon>
        <taxon>Gruiformes</taxon>
        <taxon>Gruidae</taxon>
        <taxon>Grus</taxon>
    </lineage>
</organism>
<dbReference type="PANTHER" id="PTHR33395:SF22">
    <property type="entry name" value="REVERSE TRANSCRIPTASE DOMAIN-CONTAINING PROTEIN"/>
    <property type="match status" value="1"/>
</dbReference>
<keyword evidence="2" id="KW-1185">Reference proteome</keyword>
<evidence type="ECO:0000313" key="2">
    <source>
        <dbReference type="Proteomes" id="UP001623348"/>
    </source>
</evidence>
<dbReference type="Proteomes" id="UP001623348">
    <property type="component" value="Unassembled WGS sequence"/>
</dbReference>
<name>A0ABC9XZ16_GRUJA</name>
<proteinExistence type="predicted"/>
<dbReference type="InterPro" id="IPR036691">
    <property type="entry name" value="Endo/exonu/phosph_ase_sf"/>
</dbReference>
<gene>
    <name evidence="1" type="ORF">GRJ2_002766500</name>
</gene>
<protein>
    <submittedName>
        <fullName evidence="1">Uncharacterized protein</fullName>
    </submittedName>
</protein>
<dbReference type="Gene3D" id="3.60.10.10">
    <property type="entry name" value="Endonuclease/exonuclease/phosphatase"/>
    <property type="match status" value="1"/>
</dbReference>
<comment type="caution">
    <text evidence="1">The sequence shown here is derived from an EMBL/GenBank/DDBJ whole genome shotgun (WGS) entry which is preliminary data.</text>
</comment>
<accession>A0ABC9XZ16</accession>
<dbReference type="EMBL" id="BAAFJT010000040">
    <property type="protein sequence ID" value="GAB0203009.1"/>
    <property type="molecule type" value="Genomic_DNA"/>
</dbReference>
<reference evidence="1 2" key="1">
    <citation type="submission" date="2024-06" db="EMBL/GenBank/DDBJ databases">
        <title>The draft genome of Grus japonensis, version 3.</title>
        <authorList>
            <person name="Nabeshima K."/>
            <person name="Suzuki S."/>
            <person name="Onuma M."/>
        </authorList>
    </citation>
    <scope>NUCLEOTIDE SEQUENCE [LARGE SCALE GENOMIC DNA]</scope>
    <source>
        <strain evidence="1 2">451A</strain>
    </source>
</reference>